<evidence type="ECO:0000313" key="3">
    <source>
        <dbReference type="EMBL" id="KAG7584806.1"/>
    </source>
</evidence>
<reference evidence="3 4" key="1">
    <citation type="submission" date="2020-12" db="EMBL/GenBank/DDBJ databases">
        <title>Concerted genomic and epigenomic changes stabilize Arabidopsis allopolyploids.</title>
        <authorList>
            <person name="Chen Z."/>
        </authorList>
    </citation>
    <scope>NUCLEOTIDE SEQUENCE [LARGE SCALE GENOMIC DNA]</scope>
    <source>
        <strain evidence="3">Allo738</strain>
        <tissue evidence="3">Leaf</tissue>
    </source>
</reference>
<feature type="compositionally biased region" description="Basic residues" evidence="1">
    <location>
        <begin position="28"/>
        <end position="37"/>
    </location>
</feature>
<keyword evidence="2" id="KW-0732">Signal</keyword>
<evidence type="ECO:0000313" key="4">
    <source>
        <dbReference type="Proteomes" id="UP000694240"/>
    </source>
</evidence>
<keyword evidence="4" id="KW-1185">Reference proteome</keyword>
<proteinExistence type="predicted"/>
<accession>A0A8T2BFM8</accession>
<feature type="signal peptide" evidence="2">
    <location>
        <begin position="1"/>
        <end position="19"/>
    </location>
</feature>
<dbReference type="AlphaFoldDB" id="A0A8T2BFM8"/>
<feature type="compositionally biased region" description="Low complexity" evidence="1">
    <location>
        <begin position="44"/>
        <end position="54"/>
    </location>
</feature>
<dbReference type="EMBL" id="JAEFBK010000007">
    <property type="protein sequence ID" value="KAG7584806.1"/>
    <property type="molecule type" value="Genomic_DNA"/>
</dbReference>
<protein>
    <recommendedName>
        <fullName evidence="5">Transmembrane protein</fullName>
    </recommendedName>
</protein>
<gene>
    <name evidence="3" type="ORF">ISN45_Aa02g001960</name>
</gene>
<name>A0A8T2BFM8_9BRAS</name>
<evidence type="ECO:0000256" key="1">
    <source>
        <dbReference type="SAM" id="MobiDB-lite"/>
    </source>
</evidence>
<comment type="caution">
    <text evidence="3">The sequence shown here is derived from an EMBL/GenBank/DDBJ whole genome shotgun (WGS) entry which is preliminary data.</text>
</comment>
<sequence length="134" mass="14957">MMNTKSVALLMVVMMVTMGMENILVQAHRHHHHHHHSPSPSPSPSTDSDSLSSSLDFDLSSLLDFDLSSKSPSHSPKSKGKLSSYCMIGCSFEKCFHHGKSSTMRTGHEEKFESCIKKCSKICNKKKESDDIYV</sequence>
<organism evidence="3 4">
    <name type="scientific">Arabidopsis thaliana x Arabidopsis arenosa</name>
    <dbReference type="NCBI Taxonomy" id="1240361"/>
    <lineage>
        <taxon>Eukaryota</taxon>
        <taxon>Viridiplantae</taxon>
        <taxon>Streptophyta</taxon>
        <taxon>Embryophyta</taxon>
        <taxon>Tracheophyta</taxon>
        <taxon>Spermatophyta</taxon>
        <taxon>Magnoliopsida</taxon>
        <taxon>eudicotyledons</taxon>
        <taxon>Gunneridae</taxon>
        <taxon>Pentapetalae</taxon>
        <taxon>rosids</taxon>
        <taxon>malvids</taxon>
        <taxon>Brassicales</taxon>
        <taxon>Brassicaceae</taxon>
        <taxon>Camelineae</taxon>
        <taxon>Arabidopsis</taxon>
    </lineage>
</organism>
<feature type="region of interest" description="Disordered" evidence="1">
    <location>
        <begin position="28"/>
        <end position="54"/>
    </location>
</feature>
<dbReference type="Proteomes" id="UP000694240">
    <property type="component" value="Chromosome 7"/>
</dbReference>
<evidence type="ECO:0000256" key="2">
    <source>
        <dbReference type="SAM" id="SignalP"/>
    </source>
</evidence>
<evidence type="ECO:0008006" key="5">
    <source>
        <dbReference type="Google" id="ProtNLM"/>
    </source>
</evidence>
<feature type="chain" id="PRO_5035716365" description="Transmembrane protein" evidence="2">
    <location>
        <begin position="20"/>
        <end position="134"/>
    </location>
</feature>